<evidence type="ECO:0000313" key="6">
    <source>
        <dbReference type="EMBL" id="KAL3866736.1"/>
    </source>
</evidence>
<dbReference type="Pfam" id="PF10248">
    <property type="entry name" value="Mlf1IP"/>
    <property type="match status" value="1"/>
</dbReference>
<comment type="caution">
    <text evidence="6">The sequence shown here is derived from an EMBL/GenBank/DDBJ whole genome shotgun (WGS) entry which is preliminary data.</text>
</comment>
<dbReference type="InterPro" id="IPR017248">
    <property type="entry name" value="HAX-1"/>
</dbReference>
<dbReference type="AlphaFoldDB" id="A0ABD3VYM3"/>
<dbReference type="PANTHER" id="PTHR14938:SF2">
    <property type="entry name" value="HCLS1-ASSOCIATED PROTEIN X-1"/>
    <property type="match status" value="1"/>
</dbReference>
<dbReference type="Proteomes" id="UP001634394">
    <property type="component" value="Unassembled WGS sequence"/>
</dbReference>
<dbReference type="GO" id="GO:0005737">
    <property type="term" value="C:cytoplasm"/>
    <property type="evidence" value="ECO:0007669"/>
    <property type="project" value="UniProtKB-SubCell"/>
</dbReference>
<keyword evidence="7" id="KW-1185">Reference proteome</keyword>
<comment type="similarity">
    <text evidence="2">Belongs to the MLF family.</text>
</comment>
<keyword evidence="4" id="KW-0597">Phosphoprotein</keyword>
<name>A0ABD3VYM3_SINWO</name>
<dbReference type="InterPro" id="IPR019376">
    <property type="entry name" value="Myeloid_leukemia_factor"/>
</dbReference>
<sequence>MDFNNLFKGFFGFGNYNFGTRIHDDDDSDDISDETGDFGDTFSQFHREMKRQMEEFNNEFEQLFMNFGQPQFTPAIRLPEKEPSPNNPRDHMLKDSESNENNSKEKWGHRSRPALPFGNFFSWTQDTIPQKKEDRDLDGDVDKYGISSIFKNADERATDSIDIRPQQPHGFSRSFGRSWSSVTVRGADGKAEIKQTVRDSSGNEETTVTRTIGDQSHIVTIKDKNGQRETVETFQNMDEKDIANFNAQWDNKDMSKKPIKREDLLIPHQGSSQSKHGLFSSLLDIFTGRNQ</sequence>
<evidence type="ECO:0000256" key="4">
    <source>
        <dbReference type="ARBA" id="ARBA00022553"/>
    </source>
</evidence>
<organism evidence="6 7">
    <name type="scientific">Sinanodonta woodiana</name>
    <name type="common">Chinese pond mussel</name>
    <name type="synonym">Anodonta woodiana</name>
    <dbReference type="NCBI Taxonomy" id="1069815"/>
    <lineage>
        <taxon>Eukaryota</taxon>
        <taxon>Metazoa</taxon>
        <taxon>Spiralia</taxon>
        <taxon>Lophotrochozoa</taxon>
        <taxon>Mollusca</taxon>
        <taxon>Bivalvia</taxon>
        <taxon>Autobranchia</taxon>
        <taxon>Heteroconchia</taxon>
        <taxon>Palaeoheterodonta</taxon>
        <taxon>Unionida</taxon>
        <taxon>Unionoidea</taxon>
        <taxon>Unionidae</taxon>
        <taxon>Unioninae</taxon>
        <taxon>Sinanodonta</taxon>
    </lineage>
</organism>
<comment type="subcellular location">
    <subcellularLocation>
        <location evidence="1">Cytoplasm</location>
    </subcellularLocation>
</comment>
<accession>A0ABD3VYM3</accession>
<proteinExistence type="inferred from homology"/>
<reference evidence="6 7" key="1">
    <citation type="submission" date="2024-11" db="EMBL/GenBank/DDBJ databases">
        <title>Chromosome-level genome assembly of the freshwater bivalve Anodonta woodiana.</title>
        <authorList>
            <person name="Chen X."/>
        </authorList>
    </citation>
    <scope>NUCLEOTIDE SEQUENCE [LARGE SCALE GENOMIC DNA]</scope>
    <source>
        <strain evidence="6">MN2024</strain>
        <tissue evidence="6">Gills</tissue>
    </source>
</reference>
<evidence type="ECO:0008006" key="8">
    <source>
        <dbReference type="Google" id="ProtNLM"/>
    </source>
</evidence>
<evidence type="ECO:0000313" key="7">
    <source>
        <dbReference type="Proteomes" id="UP001634394"/>
    </source>
</evidence>
<dbReference type="EMBL" id="JBJQND010000009">
    <property type="protein sequence ID" value="KAL3866736.1"/>
    <property type="molecule type" value="Genomic_DNA"/>
</dbReference>
<feature type="compositionally biased region" description="Basic and acidic residues" evidence="5">
    <location>
        <begin position="78"/>
        <end position="108"/>
    </location>
</feature>
<evidence type="ECO:0000256" key="2">
    <source>
        <dbReference type="ARBA" id="ARBA00008332"/>
    </source>
</evidence>
<protein>
    <recommendedName>
        <fullName evidence="8">HCLS1-associated protein X-1</fullName>
    </recommendedName>
</protein>
<keyword evidence="3" id="KW-0963">Cytoplasm</keyword>
<feature type="region of interest" description="Disordered" evidence="5">
    <location>
        <begin position="75"/>
        <end position="111"/>
    </location>
</feature>
<evidence type="ECO:0000256" key="3">
    <source>
        <dbReference type="ARBA" id="ARBA00022490"/>
    </source>
</evidence>
<evidence type="ECO:0000256" key="1">
    <source>
        <dbReference type="ARBA" id="ARBA00004496"/>
    </source>
</evidence>
<gene>
    <name evidence="6" type="ORF">ACJMK2_044016</name>
</gene>
<dbReference type="PANTHER" id="PTHR14938">
    <property type="entry name" value="HCLS1-ASSOCIATED PROTEIN X-1"/>
    <property type="match status" value="1"/>
</dbReference>
<evidence type="ECO:0000256" key="5">
    <source>
        <dbReference type="SAM" id="MobiDB-lite"/>
    </source>
</evidence>